<dbReference type="RefSeq" id="WP_144641915.1">
    <property type="nucleotide sequence ID" value="NZ_BNAX01000007.1"/>
</dbReference>
<dbReference type="AlphaFoldDB" id="A0A558A6I2"/>
<keyword evidence="2 4" id="KW-0808">Transferase</keyword>
<dbReference type="SUPFAM" id="SSF53756">
    <property type="entry name" value="UDP-Glycosyltransferase/glycogen phosphorylase"/>
    <property type="match status" value="1"/>
</dbReference>
<proteinExistence type="predicted"/>
<gene>
    <name evidence="4" type="ORF">FNH06_22825</name>
</gene>
<organism evidence="4 5">
    <name type="scientific">Amycolatopsis acidiphila</name>
    <dbReference type="NCBI Taxonomy" id="715473"/>
    <lineage>
        <taxon>Bacteria</taxon>
        <taxon>Bacillati</taxon>
        <taxon>Actinomycetota</taxon>
        <taxon>Actinomycetes</taxon>
        <taxon>Pseudonocardiales</taxon>
        <taxon>Pseudonocardiaceae</taxon>
        <taxon>Amycolatopsis</taxon>
    </lineage>
</organism>
<dbReference type="Gene3D" id="3.40.50.2000">
    <property type="entry name" value="Glycogen Phosphorylase B"/>
    <property type="match status" value="2"/>
</dbReference>
<dbReference type="Proteomes" id="UP000318578">
    <property type="component" value="Unassembled WGS sequence"/>
</dbReference>
<dbReference type="CDD" id="cd03801">
    <property type="entry name" value="GT4_PimA-like"/>
    <property type="match status" value="1"/>
</dbReference>
<dbReference type="PANTHER" id="PTHR45947">
    <property type="entry name" value="SULFOQUINOVOSYL TRANSFERASE SQD2"/>
    <property type="match status" value="1"/>
</dbReference>
<keyword evidence="5" id="KW-1185">Reference proteome</keyword>
<dbReference type="InterPro" id="IPR050194">
    <property type="entry name" value="Glycosyltransferase_grp1"/>
</dbReference>
<protein>
    <submittedName>
        <fullName evidence="4">Glycosyltransferase family 4 protein</fullName>
    </submittedName>
</protein>
<evidence type="ECO:0000256" key="1">
    <source>
        <dbReference type="ARBA" id="ARBA00022676"/>
    </source>
</evidence>
<dbReference type="Pfam" id="PF13692">
    <property type="entry name" value="Glyco_trans_1_4"/>
    <property type="match status" value="1"/>
</dbReference>
<evidence type="ECO:0000313" key="5">
    <source>
        <dbReference type="Proteomes" id="UP000318578"/>
    </source>
</evidence>
<evidence type="ECO:0000313" key="4">
    <source>
        <dbReference type="EMBL" id="TVT19856.1"/>
    </source>
</evidence>
<dbReference type="GO" id="GO:1901137">
    <property type="term" value="P:carbohydrate derivative biosynthetic process"/>
    <property type="evidence" value="ECO:0007669"/>
    <property type="project" value="UniProtKB-ARBA"/>
</dbReference>
<accession>A0A558A6I2</accession>
<evidence type="ECO:0000256" key="2">
    <source>
        <dbReference type="ARBA" id="ARBA00022679"/>
    </source>
</evidence>
<dbReference type="EMBL" id="VJZA01000042">
    <property type="protein sequence ID" value="TVT19856.1"/>
    <property type="molecule type" value="Genomic_DNA"/>
</dbReference>
<dbReference type="PANTHER" id="PTHR45947:SF14">
    <property type="entry name" value="SLL1723 PROTEIN"/>
    <property type="match status" value="1"/>
</dbReference>
<dbReference type="OrthoDB" id="5186561at2"/>
<dbReference type="GO" id="GO:0016757">
    <property type="term" value="F:glycosyltransferase activity"/>
    <property type="evidence" value="ECO:0007669"/>
    <property type="project" value="UniProtKB-KW"/>
</dbReference>
<comment type="caution">
    <text evidence="4">The sequence shown here is derived from an EMBL/GenBank/DDBJ whole genome shotgun (WGS) entry which is preliminary data.</text>
</comment>
<feature type="domain" description="Glycosyltransferase subfamily 4-like N-terminal" evidence="3">
    <location>
        <begin position="58"/>
        <end position="156"/>
    </location>
</feature>
<dbReference type="InterPro" id="IPR028098">
    <property type="entry name" value="Glyco_trans_4-like_N"/>
</dbReference>
<name>A0A558A6I2_9PSEU</name>
<evidence type="ECO:0000259" key="3">
    <source>
        <dbReference type="Pfam" id="PF13439"/>
    </source>
</evidence>
<sequence length="341" mass="35655">MDSLQVAFVVDADSFGVAEAQVARLLRFLPSWIRPSLVVSQEVATFFGHQPGATVVPLARGRTWAPDVQAALERLRPDVVHVNLPEPGGNAAALRAAESVAPTVVTLHADGPLPSDAWDVYQGLAGAFAPLRSLVHTLTELGVPAHRVRRIRPGVEIPASPVTPGARVPVVLGAVAPLVPEHGLDLLVQAVAALTRRGRSVQVLIAGDGPDRAILIDRARGLPIRFVGPVADAVPLLRRLDVFCFPARQEVPPGPLLNAMAHGLPCLTTAVGDAVEVLAGGAAIVAADDVVALTGGIDRLVTEVGLRTMLGRAGRELAIREFDVRRVGAEVGEALLAAARV</sequence>
<keyword evidence="1" id="KW-0328">Glycosyltransferase</keyword>
<reference evidence="4 5" key="1">
    <citation type="submission" date="2019-07" db="EMBL/GenBank/DDBJ databases">
        <title>New species of Amycolatopsis and Streptomyces.</title>
        <authorList>
            <person name="Duangmal K."/>
            <person name="Teo W.F.A."/>
            <person name="Lipun K."/>
        </authorList>
    </citation>
    <scope>NUCLEOTIDE SEQUENCE [LARGE SCALE GENOMIC DNA]</scope>
    <source>
        <strain evidence="4 5">JCM 30562</strain>
    </source>
</reference>
<dbReference type="Pfam" id="PF13439">
    <property type="entry name" value="Glyco_transf_4"/>
    <property type="match status" value="1"/>
</dbReference>